<dbReference type="PANTHER" id="PTHR45947">
    <property type="entry name" value="SULFOQUINOVOSYL TRANSFERASE SQD2"/>
    <property type="match status" value="1"/>
</dbReference>
<keyword evidence="3" id="KW-0808">Transferase</keyword>
<dbReference type="Proteomes" id="UP000317036">
    <property type="component" value="Unassembled WGS sequence"/>
</dbReference>
<evidence type="ECO:0000313" key="3">
    <source>
        <dbReference type="EMBL" id="TVY09777.1"/>
    </source>
</evidence>
<comment type="caution">
    <text evidence="3">The sequence shown here is derived from an EMBL/GenBank/DDBJ whole genome shotgun (WGS) entry which is preliminary data.</text>
</comment>
<keyword evidence="4" id="KW-1185">Reference proteome</keyword>
<sequence length="371" mass="41710">MKILIVLNYYWPYISGLSECARSLAEELAKDHEVTILTAKHNKELNDKEIINGVHIIRSSILTKISKGYISSDFIKKFINLQKNSDIINLHLPMMEAGLLSYLTNRKKLIVTYQCDVNLSKSVLNKLIIAFMDLSSLLSFSRARSIVVSSLDYARNSRILPKFSEKWVEIHPTSPFYAKIETKNHMDVNNRSIAIGFCGRIVEEKGIDVLLKAAPQIKQLLPNVEFIIAGDYKSVAGGSVYDKLKNEIGWDETYVKFVGRLDENDLINFYKSIDVFVLPSINSLEAFGMVQVEAMLSGTPVVASNLPGVREIVNKTGMGKIVEPGDVLSLIDGIIQVINHKSDYVKENIQIEKFFGVSSAIKKYNTIFSYT</sequence>
<organism evidence="3 4">
    <name type="scientific">Paenibacillus cremeus</name>
    <dbReference type="NCBI Taxonomy" id="2163881"/>
    <lineage>
        <taxon>Bacteria</taxon>
        <taxon>Bacillati</taxon>
        <taxon>Bacillota</taxon>
        <taxon>Bacilli</taxon>
        <taxon>Bacillales</taxon>
        <taxon>Paenibacillaceae</taxon>
        <taxon>Paenibacillus</taxon>
    </lineage>
</organism>
<feature type="domain" description="Glycosyltransferase subfamily 4-like N-terminal" evidence="2">
    <location>
        <begin position="15"/>
        <end position="117"/>
    </location>
</feature>
<dbReference type="Pfam" id="PF13439">
    <property type="entry name" value="Glyco_transf_4"/>
    <property type="match status" value="1"/>
</dbReference>
<dbReference type="EMBL" id="VNJI01000012">
    <property type="protein sequence ID" value="TVY09777.1"/>
    <property type="molecule type" value="Genomic_DNA"/>
</dbReference>
<feature type="domain" description="Glycosyl transferase family 1" evidence="1">
    <location>
        <begin position="189"/>
        <end position="341"/>
    </location>
</feature>
<dbReference type="SUPFAM" id="SSF53756">
    <property type="entry name" value="UDP-Glycosyltransferase/glycogen phosphorylase"/>
    <property type="match status" value="1"/>
</dbReference>
<accession>A0A559KCC2</accession>
<reference evidence="3 4" key="1">
    <citation type="submission" date="2019-07" db="EMBL/GenBank/DDBJ databases">
        <authorList>
            <person name="Kim J."/>
        </authorList>
    </citation>
    <scope>NUCLEOTIDE SEQUENCE [LARGE SCALE GENOMIC DNA]</scope>
    <source>
        <strain evidence="3 4">JC52</strain>
    </source>
</reference>
<protein>
    <submittedName>
        <fullName evidence="3">Glycosyltransferase family 4 protein</fullName>
    </submittedName>
</protein>
<evidence type="ECO:0000259" key="1">
    <source>
        <dbReference type="Pfam" id="PF00534"/>
    </source>
</evidence>
<dbReference type="InterPro" id="IPR028098">
    <property type="entry name" value="Glyco_trans_4-like_N"/>
</dbReference>
<dbReference type="GO" id="GO:0016757">
    <property type="term" value="F:glycosyltransferase activity"/>
    <property type="evidence" value="ECO:0007669"/>
    <property type="project" value="InterPro"/>
</dbReference>
<dbReference type="InterPro" id="IPR050194">
    <property type="entry name" value="Glycosyltransferase_grp1"/>
</dbReference>
<evidence type="ECO:0000259" key="2">
    <source>
        <dbReference type="Pfam" id="PF13439"/>
    </source>
</evidence>
<name>A0A559KCC2_9BACL</name>
<dbReference type="PANTHER" id="PTHR45947:SF3">
    <property type="entry name" value="SULFOQUINOVOSYL TRANSFERASE SQD2"/>
    <property type="match status" value="1"/>
</dbReference>
<proteinExistence type="predicted"/>
<dbReference type="OrthoDB" id="9811902at2"/>
<dbReference type="Pfam" id="PF00534">
    <property type="entry name" value="Glycos_transf_1"/>
    <property type="match status" value="1"/>
</dbReference>
<dbReference type="InterPro" id="IPR001296">
    <property type="entry name" value="Glyco_trans_1"/>
</dbReference>
<dbReference type="AlphaFoldDB" id="A0A559KCC2"/>
<evidence type="ECO:0000313" key="4">
    <source>
        <dbReference type="Proteomes" id="UP000317036"/>
    </source>
</evidence>
<dbReference type="RefSeq" id="WP_144846955.1">
    <property type="nucleotide sequence ID" value="NZ_VNJI01000012.1"/>
</dbReference>
<dbReference type="Gene3D" id="3.40.50.2000">
    <property type="entry name" value="Glycogen Phosphorylase B"/>
    <property type="match status" value="2"/>
</dbReference>
<gene>
    <name evidence="3" type="ORF">FPZ49_12180</name>
</gene>
<dbReference type="CDD" id="cd03801">
    <property type="entry name" value="GT4_PimA-like"/>
    <property type="match status" value="1"/>
</dbReference>